<dbReference type="InterPro" id="IPR000620">
    <property type="entry name" value="EamA_dom"/>
</dbReference>
<evidence type="ECO:0000256" key="1">
    <source>
        <dbReference type="ARBA" id="ARBA00004141"/>
    </source>
</evidence>
<dbReference type="InterPro" id="IPR037185">
    <property type="entry name" value="EmrE-like"/>
</dbReference>
<feature type="transmembrane region" description="Helical" evidence="5">
    <location>
        <begin position="182"/>
        <end position="204"/>
    </location>
</feature>
<keyword evidence="4 5" id="KW-0472">Membrane</keyword>
<sequence>MKPRDLTELVLLAAIWGASFLFMRLAAGPFGPIALVAVRVAGAALFLLPLLAWRGQAAWLPRRAVPLFVAGLFTSALPFLGFSYAALSITAGLSSIFNATTPLFGALIAWLWLKNRLTWPRVLGLAIGFAGVVGLAWDKASFRPDAPGGDTGWAVLASLAAALCYGFSASYTKRHLSDVPPLAVATGTQIGATLALLLPAWWWWPEAMPSASAWASALALALVCTGLAYILYFRLMSRVGPTNTITVTFLIPAFAVLWGWGFLDEAVTPAMLADSAVILVGTALVTGLIPRGKPKVLPQAPERESAL</sequence>
<feature type="transmembrane region" description="Helical" evidence="5">
    <location>
        <begin position="152"/>
        <end position="170"/>
    </location>
</feature>
<evidence type="ECO:0000256" key="5">
    <source>
        <dbReference type="SAM" id="Phobius"/>
    </source>
</evidence>
<keyword evidence="3 5" id="KW-1133">Transmembrane helix</keyword>
<comment type="caution">
    <text evidence="7">The sequence shown here is derived from an EMBL/GenBank/DDBJ whole genome shotgun (WGS) entry which is preliminary data.</text>
</comment>
<organism evidence="7 8">
    <name type="scientific">Caldimonas caldifontis</name>
    <dbReference type="NCBI Taxonomy" id="1452508"/>
    <lineage>
        <taxon>Bacteria</taxon>
        <taxon>Pseudomonadati</taxon>
        <taxon>Pseudomonadota</taxon>
        <taxon>Betaproteobacteria</taxon>
        <taxon>Burkholderiales</taxon>
        <taxon>Sphaerotilaceae</taxon>
        <taxon>Caldimonas</taxon>
    </lineage>
</organism>
<protein>
    <submittedName>
        <fullName evidence="7">EamA family transporter</fullName>
    </submittedName>
</protein>
<evidence type="ECO:0000313" key="7">
    <source>
        <dbReference type="EMBL" id="PPE67743.1"/>
    </source>
</evidence>
<feature type="transmembrane region" description="Helical" evidence="5">
    <location>
        <begin position="269"/>
        <end position="289"/>
    </location>
</feature>
<name>A0A2S5SYA0_9BURK</name>
<keyword evidence="8" id="KW-1185">Reference proteome</keyword>
<feature type="transmembrane region" description="Helical" evidence="5">
    <location>
        <begin position="9"/>
        <end position="27"/>
    </location>
</feature>
<evidence type="ECO:0000259" key="6">
    <source>
        <dbReference type="Pfam" id="PF00892"/>
    </source>
</evidence>
<dbReference type="InterPro" id="IPR050638">
    <property type="entry name" value="AA-Vitamin_Transporters"/>
</dbReference>
<evidence type="ECO:0000256" key="3">
    <source>
        <dbReference type="ARBA" id="ARBA00022989"/>
    </source>
</evidence>
<feature type="transmembrane region" description="Helical" evidence="5">
    <location>
        <begin position="210"/>
        <end position="232"/>
    </location>
</feature>
<reference evidence="7 8" key="1">
    <citation type="submission" date="2018-02" db="EMBL/GenBank/DDBJ databases">
        <title>Reclassifiation of [Polyangium] brachysporum DSM 7029 as Guopingzhaonella breviflexa gen. nov., sp. nov., a member of the family Comamonadaceae.</title>
        <authorList>
            <person name="Tang B."/>
        </authorList>
    </citation>
    <scope>NUCLEOTIDE SEQUENCE [LARGE SCALE GENOMIC DNA]</scope>
    <source>
        <strain evidence="7 8">BCRC 80649</strain>
    </source>
</reference>
<dbReference type="EMBL" id="PSNX01000002">
    <property type="protein sequence ID" value="PPE67743.1"/>
    <property type="molecule type" value="Genomic_DNA"/>
</dbReference>
<dbReference type="Pfam" id="PF00892">
    <property type="entry name" value="EamA"/>
    <property type="match status" value="2"/>
</dbReference>
<evidence type="ECO:0000256" key="2">
    <source>
        <dbReference type="ARBA" id="ARBA00022692"/>
    </source>
</evidence>
<feature type="transmembrane region" description="Helical" evidence="5">
    <location>
        <begin position="244"/>
        <end position="263"/>
    </location>
</feature>
<feature type="domain" description="EamA" evidence="6">
    <location>
        <begin position="10"/>
        <end position="135"/>
    </location>
</feature>
<dbReference type="GO" id="GO:0016020">
    <property type="term" value="C:membrane"/>
    <property type="evidence" value="ECO:0007669"/>
    <property type="project" value="UniProtKB-SubCell"/>
</dbReference>
<dbReference type="Proteomes" id="UP000238605">
    <property type="component" value="Unassembled WGS sequence"/>
</dbReference>
<accession>A0A2S5SYA0</accession>
<dbReference type="PANTHER" id="PTHR32322:SF9">
    <property type="entry name" value="AMINO-ACID METABOLITE EFFLUX PUMP-RELATED"/>
    <property type="match status" value="1"/>
</dbReference>
<dbReference type="SUPFAM" id="SSF103481">
    <property type="entry name" value="Multidrug resistance efflux transporter EmrE"/>
    <property type="match status" value="2"/>
</dbReference>
<evidence type="ECO:0000256" key="4">
    <source>
        <dbReference type="ARBA" id="ARBA00023136"/>
    </source>
</evidence>
<feature type="transmembrane region" description="Helical" evidence="5">
    <location>
        <begin position="33"/>
        <end position="53"/>
    </location>
</feature>
<proteinExistence type="predicted"/>
<keyword evidence="2 5" id="KW-0812">Transmembrane</keyword>
<comment type="subcellular location">
    <subcellularLocation>
        <location evidence="1">Membrane</location>
        <topology evidence="1">Multi-pass membrane protein</topology>
    </subcellularLocation>
</comment>
<feature type="domain" description="EamA" evidence="6">
    <location>
        <begin position="153"/>
        <end position="286"/>
    </location>
</feature>
<dbReference type="AlphaFoldDB" id="A0A2S5SYA0"/>
<dbReference type="RefSeq" id="WP_104300654.1">
    <property type="nucleotide sequence ID" value="NZ_PSNX01000002.1"/>
</dbReference>
<dbReference type="OrthoDB" id="9810556at2"/>
<evidence type="ECO:0000313" key="8">
    <source>
        <dbReference type="Proteomes" id="UP000238605"/>
    </source>
</evidence>
<feature type="transmembrane region" description="Helical" evidence="5">
    <location>
        <begin position="122"/>
        <end position="140"/>
    </location>
</feature>
<feature type="transmembrane region" description="Helical" evidence="5">
    <location>
        <begin position="93"/>
        <end position="113"/>
    </location>
</feature>
<feature type="transmembrane region" description="Helical" evidence="5">
    <location>
        <begin position="65"/>
        <end position="87"/>
    </location>
</feature>
<gene>
    <name evidence="7" type="ORF">C1704_02440</name>
</gene>
<dbReference type="PANTHER" id="PTHR32322">
    <property type="entry name" value="INNER MEMBRANE TRANSPORTER"/>
    <property type="match status" value="1"/>
</dbReference>